<sequence>MFIECLVTATPSVTIWCFISSWINGIKNHVILHKNWISDVMSSLNKMIRRVFLGVEPE</sequence>
<evidence type="ECO:0000313" key="1">
    <source>
        <dbReference type="EMBL" id="MBX48496.1"/>
    </source>
</evidence>
<dbReference type="AlphaFoldDB" id="A0A2P2P132"/>
<name>A0A2P2P132_RHIMU</name>
<protein>
    <submittedName>
        <fullName evidence="1">Uncharacterized protein</fullName>
    </submittedName>
</protein>
<proteinExistence type="predicted"/>
<dbReference type="EMBL" id="GGEC01068012">
    <property type="protein sequence ID" value="MBX48496.1"/>
    <property type="molecule type" value="Transcribed_RNA"/>
</dbReference>
<organism evidence="1">
    <name type="scientific">Rhizophora mucronata</name>
    <name type="common">Asiatic mangrove</name>
    <dbReference type="NCBI Taxonomy" id="61149"/>
    <lineage>
        <taxon>Eukaryota</taxon>
        <taxon>Viridiplantae</taxon>
        <taxon>Streptophyta</taxon>
        <taxon>Embryophyta</taxon>
        <taxon>Tracheophyta</taxon>
        <taxon>Spermatophyta</taxon>
        <taxon>Magnoliopsida</taxon>
        <taxon>eudicotyledons</taxon>
        <taxon>Gunneridae</taxon>
        <taxon>Pentapetalae</taxon>
        <taxon>rosids</taxon>
        <taxon>fabids</taxon>
        <taxon>Malpighiales</taxon>
        <taxon>Rhizophoraceae</taxon>
        <taxon>Rhizophora</taxon>
    </lineage>
</organism>
<accession>A0A2P2P132</accession>
<reference evidence="1" key="1">
    <citation type="submission" date="2018-02" db="EMBL/GenBank/DDBJ databases">
        <title>Rhizophora mucronata_Transcriptome.</title>
        <authorList>
            <person name="Meera S.P."/>
            <person name="Sreeshan A."/>
            <person name="Augustine A."/>
        </authorList>
    </citation>
    <scope>NUCLEOTIDE SEQUENCE</scope>
    <source>
        <tissue evidence="1">Leaf</tissue>
    </source>
</reference>